<evidence type="ECO:0000256" key="1">
    <source>
        <dbReference type="SAM" id="Phobius"/>
    </source>
</evidence>
<dbReference type="AlphaFoldDB" id="A0A7S3PUH4"/>
<protein>
    <submittedName>
        <fullName evidence="2">Uncharacterized protein</fullName>
    </submittedName>
</protein>
<evidence type="ECO:0000313" key="2">
    <source>
        <dbReference type="EMBL" id="CAE0455960.1"/>
    </source>
</evidence>
<gene>
    <name evidence="2" type="ORF">CDEB00056_LOCUS801</name>
</gene>
<sequence length="164" mass="18338">MCHHRRNNLLSSRNTYYRNTAEAEESTLGNIPLLPQLPLIIGEELILSTAQTSLDEFVAPPYLVVEIDDGLSTSLHSSGSSFISLADSEPRSLEVLVGGMLDLLRAIRCLLRPCIRLGMAMILGYFIFISLMDFRRSSHSTCENSTYIIRSKAFPLKPTYAKEI</sequence>
<feature type="transmembrane region" description="Helical" evidence="1">
    <location>
        <begin position="114"/>
        <end position="132"/>
    </location>
</feature>
<keyword evidence="1" id="KW-0472">Membrane</keyword>
<dbReference type="EMBL" id="HBIO01001118">
    <property type="protein sequence ID" value="CAE0455960.1"/>
    <property type="molecule type" value="Transcribed_RNA"/>
</dbReference>
<accession>A0A7S3PUH4</accession>
<proteinExistence type="predicted"/>
<keyword evidence="1" id="KW-1133">Transmembrane helix</keyword>
<reference evidence="2" key="1">
    <citation type="submission" date="2021-01" db="EMBL/GenBank/DDBJ databases">
        <authorList>
            <person name="Corre E."/>
            <person name="Pelletier E."/>
            <person name="Niang G."/>
            <person name="Scheremetjew M."/>
            <person name="Finn R."/>
            <person name="Kale V."/>
            <person name="Holt S."/>
            <person name="Cochrane G."/>
            <person name="Meng A."/>
            <person name="Brown T."/>
            <person name="Cohen L."/>
        </authorList>
    </citation>
    <scope>NUCLEOTIDE SEQUENCE</scope>
    <source>
        <strain evidence="2">MM31A-1</strain>
    </source>
</reference>
<name>A0A7S3PUH4_9STRA</name>
<keyword evidence="1" id="KW-0812">Transmembrane</keyword>
<organism evidence="2">
    <name type="scientific">Chaetoceros debilis</name>
    <dbReference type="NCBI Taxonomy" id="122233"/>
    <lineage>
        <taxon>Eukaryota</taxon>
        <taxon>Sar</taxon>
        <taxon>Stramenopiles</taxon>
        <taxon>Ochrophyta</taxon>
        <taxon>Bacillariophyta</taxon>
        <taxon>Coscinodiscophyceae</taxon>
        <taxon>Chaetocerotophycidae</taxon>
        <taxon>Chaetocerotales</taxon>
        <taxon>Chaetocerotaceae</taxon>
        <taxon>Chaetoceros</taxon>
    </lineage>
</organism>